<dbReference type="AlphaFoldDB" id="A0A135V6D4"/>
<proteinExistence type="predicted"/>
<reference evidence="1 2" key="1">
    <citation type="submission" date="2014-02" db="EMBL/GenBank/DDBJ databases">
        <title>The genome sequence of Colletotrichum salicis CBS 607.94.</title>
        <authorList>
            <person name="Baroncelli R."/>
            <person name="Thon M.R."/>
        </authorList>
    </citation>
    <scope>NUCLEOTIDE SEQUENCE [LARGE SCALE GENOMIC DNA]</scope>
    <source>
        <strain evidence="1 2">CBS 607.94</strain>
    </source>
</reference>
<dbReference type="Proteomes" id="UP000070121">
    <property type="component" value="Unassembled WGS sequence"/>
</dbReference>
<dbReference type="EMBL" id="JFFI01000337">
    <property type="protein sequence ID" value="KXH68273.1"/>
    <property type="molecule type" value="Genomic_DNA"/>
</dbReference>
<sequence length="299" mass="33468">MLITKIRWLWEKSTAQPQTRFVVIGQAAADARQYNSEWACTFDVEEGKTQSPLPACKKSKPATSVHNIHRTNWTPYPDPESKEPQSWLCPTITANNKPLVHLHRPRPCTSTTAFTIRCRNKGSTPVGPLLDRDRDPRDACCPAAQSTCYICARNWFLSRTTQAFFQQNRSQDPPSSSRERNICPESTLLQRPLLYVVIPGPEPDSSRLGWPPTGPRRCRLQKPMSDTSGIHPVRLAMAALRPLPQPSNKTLFYVIDWSLSTAHSFSNINVPAAIRAMKLTWSSEPTMLLPAVLIGGSVV</sequence>
<accession>A0A135V6D4</accession>
<evidence type="ECO:0000313" key="2">
    <source>
        <dbReference type="Proteomes" id="UP000070121"/>
    </source>
</evidence>
<comment type="caution">
    <text evidence="1">The sequence shown here is derived from an EMBL/GenBank/DDBJ whole genome shotgun (WGS) entry which is preliminary data.</text>
</comment>
<keyword evidence="2" id="KW-1185">Reference proteome</keyword>
<organism evidence="1 2">
    <name type="scientific">Colletotrichum salicis</name>
    <dbReference type="NCBI Taxonomy" id="1209931"/>
    <lineage>
        <taxon>Eukaryota</taxon>
        <taxon>Fungi</taxon>
        <taxon>Dikarya</taxon>
        <taxon>Ascomycota</taxon>
        <taxon>Pezizomycotina</taxon>
        <taxon>Sordariomycetes</taxon>
        <taxon>Hypocreomycetidae</taxon>
        <taxon>Glomerellales</taxon>
        <taxon>Glomerellaceae</taxon>
        <taxon>Colletotrichum</taxon>
        <taxon>Colletotrichum acutatum species complex</taxon>
    </lineage>
</organism>
<protein>
    <submittedName>
        <fullName evidence="1">Uncharacterized protein</fullName>
    </submittedName>
</protein>
<name>A0A135V6D4_9PEZI</name>
<gene>
    <name evidence="1" type="ORF">CSAL01_12804</name>
</gene>
<evidence type="ECO:0000313" key="1">
    <source>
        <dbReference type="EMBL" id="KXH68273.1"/>
    </source>
</evidence>